<proteinExistence type="predicted"/>
<dbReference type="GO" id="GO:0016787">
    <property type="term" value="F:hydrolase activity"/>
    <property type="evidence" value="ECO:0007669"/>
    <property type="project" value="UniProtKB-KW"/>
</dbReference>
<name>A0A0F9BXZ2_9ZZZZ</name>
<feature type="region of interest" description="Disordered" evidence="2">
    <location>
        <begin position="1"/>
        <end position="25"/>
    </location>
</feature>
<accession>A0A0F9BXZ2</accession>
<dbReference type="AlphaFoldDB" id="A0A0F9BXZ2"/>
<gene>
    <name evidence="4" type="ORF">LCGC14_2674700</name>
</gene>
<feature type="non-terminal residue" evidence="4">
    <location>
        <position position="1"/>
    </location>
</feature>
<dbReference type="InterPro" id="IPR026875">
    <property type="entry name" value="PHydrolase_assoc_dom"/>
</dbReference>
<keyword evidence="1" id="KW-0378">Hydrolase</keyword>
<protein>
    <recommendedName>
        <fullName evidence="3">Phosphohydrolase-associated domain-containing protein</fullName>
    </recommendedName>
</protein>
<dbReference type="Pfam" id="PF13286">
    <property type="entry name" value="HD_assoc"/>
    <property type="match status" value="1"/>
</dbReference>
<reference evidence="4" key="1">
    <citation type="journal article" date="2015" name="Nature">
        <title>Complex archaea that bridge the gap between prokaryotes and eukaryotes.</title>
        <authorList>
            <person name="Spang A."/>
            <person name="Saw J.H."/>
            <person name="Jorgensen S.L."/>
            <person name="Zaremba-Niedzwiedzka K."/>
            <person name="Martijn J."/>
            <person name="Lind A.E."/>
            <person name="van Eijk R."/>
            <person name="Schleper C."/>
            <person name="Guy L."/>
            <person name="Ettema T.J."/>
        </authorList>
    </citation>
    <scope>NUCLEOTIDE SEQUENCE</scope>
</reference>
<organism evidence="4">
    <name type="scientific">marine sediment metagenome</name>
    <dbReference type="NCBI Taxonomy" id="412755"/>
    <lineage>
        <taxon>unclassified sequences</taxon>
        <taxon>metagenomes</taxon>
        <taxon>ecological metagenomes</taxon>
    </lineage>
</organism>
<feature type="domain" description="Phosphohydrolase-associated" evidence="3">
    <location>
        <begin position="270"/>
        <end position="367"/>
    </location>
</feature>
<evidence type="ECO:0000256" key="2">
    <source>
        <dbReference type="SAM" id="MobiDB-lite"/>
    </source>
</evidence>
<evidence type="ECO:0000259" key="3">
    <source>
        <dbReference type="Pfam" id="PF13286"/>
    </source>
</evidence>
<evidence type="ECO:0000256" key="1">
    <source>
        <dbReference type="ARBA" id="ARBA00022801"/>
    </source>
</evidence>
<sequence length="381" mass="43382">NYRSEQKTLSPRATKSRHGRRRRDPEIPDRVNIRLAFAHDADSILHCSAYSRYIGKTQVFFMFENEHVTERVLHVQYVSKIARTIARCLSLNEDLVEATGLALDLGHAPFGYAGDEFLSKLLKKNGIGVFAHNAQSVRALDILEANGAGLNLTLQVLDGVLGHNCRMPSPKLRAGKNLSWENLDAHCNQCLQQEDASRDIYPSTLEGCVVRLADVISYVGRDMEDAIASELISRNELPKEVRRVLGEHNIDIINNLVMDVINSSHEKDHVEFSQSIFKALQTLLEFNDERIYHAKPILEEKEKLEKAFVELFEAYLDDLNTGDESLDLFRLHVNRLPEEYVRTTPPGRIVCDFIAGMTDDFLVNQYSKRFVPRSFGMRLKK</sequence>
<dbReference type="Gene3D" id="1.10.3210.10">
    <property type="entry name" value="Hypothetical protein af1432"/>
    <property type="match status" value="1"/>
</dbReference>
<dbReference type="EMBL" id="LAZR01046993">
    <property type="protein sequence ID" value="KKK95249.1"/>
    <property type="molecule type" value="Genomic_DNA"/>
</dbReference>
<dbReference type="SUPFAM" id="SSF109604">
    <property type="entry name" value="HD-domain/PDEase-like"/>
    <property type="match status" value="1"/>
</dbReference>
<comment type="caution">
    <text evidence="4">The sequence shown here is derived from an EMBL/GenBank/DDBJ whole genome shotgun (WGS) entry which is preliminary data.</text>
</comment>
<evidence type="ECO:0000313" key="4">
    <source>
        <dbReference type="EMBL" id="KKK95249.1"/>
    </source>
</evidence>